<dbReference type="InterPro" id="IPR048655">
    <property type="entry name" value="Irp3-like_C"/>
</dbReference>
<dbReference type="PANTHER" id="PTHR43377">
    <property type="entry name" value="BILIVERDIN REDUCTASE A"/>
    <property type="match status" value="1"/>
</dbReference>
<dbReference type="GO" id="GO:0000166">
    <property type="term" value="F:nucleotide binding"/>
    <property type="evidence" value="ECO:0007669"/>
    <property type="project" value="InterPro"/>
</dbReference>
<evidence type="ECO:0000259" key="1">
    <source>
        <dbReference type="Pfam" id="PF01408"/>
    </source>
</evidence>
<dbReference type="PANTHER" id="PTHR43377:SF1">
    <property type="entry name" value="BILIVERDIN REDUCTASE A"/>
    <property type="match status" value="1"/>
</dbReference>
<accession>A0A5B2XS90</accession>
<dbReference type="OrthoDB" id="9760689at2"/>
<evidence type="ECO:0000313" key="3">
    <source>
        <dbReference type="EMBL" id="KAA2265802.1"/>
    </source>
</evidence>
<dbReference type="InterPro" id="IPR036291">
    <property type="entry name" value="NAD(P)-bd_dom_sf"/>
</dbReference>
<dbReference type="NCBIfam" id="TIGR01761">
    <property type="entry name" value="thiaz-red"/>
    <property type="match status" value="1"/>
</dbReference>
<reference evidence="3 4" key="1">
    <citation type="submission" date="2019-09" db="EMBL/GenBank/DDBJ databases">
        <title>Goodfellowia gen. nov., a new genus of the Pseudonocardineae related to Actinoalloteichus, containing Goodfellowia coeruleoviolacea gen. nov., comb. nov. gen. nov., comb. nov.</title>
        <authorList>
            <person name="Labeda D."/>
        </authorList>
    </citation>
    <scope>NUCLEOTIDE SEQUENCE [LARGE SCALE GENOMIC DNA]</scope>
    <source>
        <strain evidence="3 4">AN110305</strain>
    </source>
</reference>
<evidence type="ECO:0000259" key="2">
    <source>
        <dbReference type="Pfam" id="PF21390"/>
    </source>
</evidence>
<dbReference type="AlphaFoldDB" id="A0A5B2XS90"/>
<dbReference type="InterPro" id="IPR010091">
    <property type="entry name" value="Thiazolinyl_imide_reductase"/>
</dbReference>
<dbReference type="InterPro" id="IPR051450">
    <property type="entry name" value="Gfo/Idh/MocA_Oxidoreductases"/>
</dbReference>
<organism evidence="3 4">
    <name type="scientific">Solihabitans fulvus</name>
    <dbReference type="NCBI Taxonomy" id="1892852"/>
    <lineage>
        <taxon>Bacteria</taxon>
        <taxon>Bacillati</taxon>
        <taxon>Actinomycetota</taxon>
        <taxon>Actinomycetes</taxon>
        <taxon>Pseudonocardiales</taxon>
        <taxon>Pseudonocardiaceae</taxon>
        <taxon>Solihabitans</taxon>
    </lineage>
</organism>
<dbReference type="InterPro" id="IPR000683">
    <property type="entry name" value="Gfo/Idh/MocA-like_OxRdtase_N"/>
</dbReference>
<comment type="caution">
    <text evidence="3">The sequence shown here is derived from an EMBL/GenBank/DDBJ whole genome shotgun (WGS) entry which is preliminary data.</text>
</comment>
<dbReference type="SUPFAM" id="SSF51735">
    <property type="entry name" value="NAD(P)-binding Rossmann-fold domains"/>
    <property type="match status" value="1"/>
</dbReference>
<sequence>MSAPDQHGEQWRPRVVVCGTGFGRTYLAATRQPSAPVELVGILARGSARSRDCARHYEVPLYTDVDQLPDGVDIACVVVSAAINGGRGAELAQRLMARGIHVLQEHPLHQAELAECLRHARRHRVVYHLNTHYVHLEPVARFVEAARRLLAGQPALFVDALTCFQVLYTLVDILGSALGGVSPWEFAAAPDAGAAEVLRSVNGRIAGVPVTLRVQNQLNPVERDNGGHVMHRVTLAAEGGNLLLANAHGPVLWTPRLHMPADYAGAVTVDACAAPDLDVPGVRCLAPPDGASYREVVRDQWPAAAGRALAGLRRAILVGEDPLPRGQYHLALCRLVAEITTALGQPEIDAPPAPDILLADELVAGQPPNSQAKASAR</sequence>
<dbReference type="EMBL" id="VUOB01000005">
    <property type="protein sequence ID" value="KAA2265802.1"/>
    <property type="molecule type" value="Genomic_DNA"/>
</dbReference>
<proteinExistence type="predicted"/>
<reference evidence="3 4" key="2">
    <citation type="submission" date="2019-09" db="EMBL/GenBank/DDBJ databases">
        <authorList>
            <person name="Jin C."/>
        </authorList>
    </citation>
    <scope>NUCLEOTIDE SEQUENCE [LARGE SCALE GENOMIC DNA]</scope>
    <source>
        <strain evidence="3 4">AN110305</strain>
    </source>
</reference>
<name>A0A5B2XS90_9PSEU</name>
<gene>
    <name evidence="3" type="ORF">F0L68_04390</name>
</gene>
<keyword evidence="4" id="KW-1185">Reference proteome</keyword>
<dbReference type="Gene3D" id="3.30.360.10">
    <property type="entry name" value="Dihydrodipicolinate Reductase, domain 2"/>
    <property type="match status" value="1"/>
</dbReference>
<dbReference type="Gene3D" id="3.40.50.720">
    <property type="entry name" value="NAD(P)-binding Rossmann-like Domain"/>
    <property type="match status" value="1"/>
</dbReference>
<dbReference type="Pfam" id="PF21390">
    <property type="entry name" value="Irp3-like_C"/>
    <property type="match status" value="1"/>
</dbReference>
<protein>
    <submittedName>
        <fullName evidence="3">Thiazolinyl imide reductase</fullName>
    </submittedName>
</protein>
<dbReference type="Pfam" id="PF01408">
    <property type="entry name" value="GFO_IDH_MocA"/>
    <property type="match status" value="1"/>
</dbReference>
<dbReference type="Proteomes" id="UP000323454">
    <property type="component" value="Unassembled WGS sequence"/>
</dbReference>
<feature type="domain" description="Thiazolinyl imine reductase-like C-terminal" evidence="2">
    <location>
        <begin position="155"/>
        <end position="254"/>
    </location>
</feature>
<feature type="domain" description="Gfo/Idh/MocA-like oxidoreductase N-terminal" evidence="1">
    <location>
        <begin position="14"/>
        <end position="130"/>
    </location>
</feature>
<evidence type="ECO:0000313" key="4">
    <source>
        <dbReference type="Proteomes" id="UP000323454"/>
    </source>
</evidence>
<dbReference type="RefSeq" id="WP_149848087.1">
    <property type="nucleotide sequence ID" value="NZ_VUOB01000005.1"/>
</dbReference>